<dbReference type="AlphaFoldDB" id="A0A9X1HP55"/>
<dbReference type="InterPro" id="IPR008323">
    <property type="entry name" value="UCP033563"/>
</dbReference>
<organism evidence="1 4">
    <name type="scientific">Fulvivirga sedimenti</name>
    <dbReference type="NCBI Taxonomy" id="2879465"/>
    <lineage>
        <taxon>Bacteria</taxon>
        <taxon>Pseudomonadati</taxon>
        <taxon>Bacteroidota</taxon>
        <taxon>Cytophagia</taxon>
        <taxon>Cytophagales</taxon>
        <taxon>Fulvivirgaceae</taxon>
        <taxon>Fulvivirga</taxon>
    </lineage>
</organism>
<evidence type="ECO:0000313" key="3">
    <source>
        <dbReference type="EMBL" id="MCA6076895.1"/>
    </source>
</evidence>
<evidence type="ECO:0000313" key="1">
    <source>
        <dbReference type="EMBL" id="MCA6074590.1"/>
    </source>
</evidence>
<protein>
    <submittedName>
        <fullName evidence="1">DUF1015 domain-containing protein</fullName>
    </submittedName>
</protein>
<gene>
    <name evidence="1" type="ORF">LDX50_06900</name>
    <name evidence="2" type="ORF">LDX50_12870</name>
    <name evidence="3" type="ORF">LDX50_18590</name>
</gene>
<proteinExistence type="predicted"/>
<dbReference type="RefSeq" id="WP_225697704.1">
    <property type="nucleotide sequence ID" value="NZ_JAIXNE010000002.1"/>
</dbReference>
<sequence length="433" mass="50345">MAEIQPLRAWRYNPEFSSRIEEFTSPLFDVVSDRQREKLYLNPLNSIHLSVPRGDNAASNAAERLKQWKLDGTLKRDELPSIYVYYQYFSLPGNRRTFCRKGFICNIRAYDWKDNVLLRHENTIPKAVNDRVDVLRSTQLNVSPTHGLYTDPSFTLEKYMDESMKNPIYDVEDYQGVRDVLSVIHDRQAIQEFISLMKEKPVILADGHHRYEGSLIYKHEMIETNPGHSGNEGYNFHLMYFTNTEADDLRILPTHRLIQGLTSLNETKILEQAANDFIIKPIDDPHSAVEIIAGKPWAFALMFQENAWKVRLKPERIGEIPWKFPEVVKKLDLTVMHYFILEKLLGIRGKDQRSSENVSFERSFSECLNQVQHGDKQLAIITNGISMQEVKNVCYSGYIMPQKSTYFYPKAICGYLFSSIENEEFQQNHIACL</sequence>
<evidence type="ECO:0000313" key="4">
    <source>
        <dbReference type="Proteomes" id="UP001139409"/>
    </source>
</evidence>
<dbReference type="Pfam" id="PF06245">
    <property type="entry name" value="DUF1015"/>
    <property type="match status" value="1"/>
</dbReference>
<name>A0A9X1HP55_9BACT</name>
<dbReference type="EMBL" id="JAIXNE010000003">
    <property type="protein sequence ID" value="MCA6075767.1"/>
    <property type="molecule type" value="Genomic_DNA"/>
</dbReference>
<dbReference type="PANTHER" id="PTHR36454:SF1">
    <property type="entry name" value="DUF1015 DOMAIN-CONTAINING PROTEIN"/>
    <property type="match status" value="1"/>
</dbReference>
<dbReference type="PANTHER" id="PTHR36454">
    <property type="entry name" value="LMO2823 PROTEIN"/>
    <property type="match status" value="1"/>
</dbReference>
<dbReference type="EMBL" id="JAIXNE010000004">
    <property type="protein sequence ID" value="MCA6076895.1"/>
    <property type="molecule type" value="Genomic_DNA"/>
</dbReference>
<dbReference type="PIRSF" id="PIRSF033563">
    <property type="entry name" value="UCP033563"/>
    <property type="match status" value="1"/>
</dbReference>
<comment type="caution">
    <text evidence="1">The sequence shown here is derived from an EMBL/GenBank/DDBJ whole genome shotgun (WGS) entry which is preliminary data.</text>
</comment>
<evidence type="ECO:0000313" key="2">
    <source>
        <dbReference type="EMBL" id="MCA6075767.1"/>
    </source>
</evidence>
<dbReference type="Proteomes" id="UP001139409">
    <property type="component" value="Unassembled WGS sequence"/>
</dbReference>
<keyword evidence="4" id="KW-1185">Reference proteome</keyword>
<accession>A0A9X1HP55</accession>
<dbReference type="EMBL" id="JAIXNE010000002">
    <property type="protein sequence ID" value="MCA6074590.1"/>
    <property type="molecule type" value="Genomic_DNA"/>
</dbReference>
<reference evidence="1" key="1">
    <citation type="submission" date="2021-09" db="EMBL/GenBank/DDBJ databases">
        <title>Fulvivirga sp. isolated from coastal sediment.</title>
        <authorList>
            <person name="Yu H."/>
        </authorList>
    </citation>
    <scope>NUCLEOTIDE SEQUENCE</scope>
    <source>
        <strain evidence="1">1062</strain>
    </source>
</reference>